<dbReference type="PANTHER" id="PTHR21351">
    <property type="entry name" value="BARDET-BIEDL SYNDROME PROTEIN 5"/>
    <property type="match status" value="1"/>
</dbReference>
<feature type="domain" description="BBSome complex member BBS5 PH" evidence="9">
    <location>
        <begin position="170"/>
        <end position="211"/>
    </location>
</feature>
<comment type="similarity">
    <text evidence="3">Belongs to the BBS5 family.</text>
</comment>
<evidence type="ECO:0000256" key="7">
    <source>
        <dbReference type="ARBA" id="ARBA00023273"/>
    </source>
</evidence>
<dbReference type="GO" id="GO:0060271">
    <property type="term" value="P:cilium assembly"/>
    <property type="evidence" value="ECO:0007669"/>
    <property type="project" value="TreeGrafter"/>
</dbReference>
<evidence type="ECO:0000256" key="8">
    <source>
        <dbReference type="SAM" id="MobiDB-lite"/>
    </source>
</evidence>
<evidence type="ECO:0000256" key="3">
    <source>
        <dbReference type="ARBA" id="ARBA00005822"/>
    </source>
</evidence>
<evidence type="ECO:0000256" key="2">
    <source>
        <dbReference type="ARBA" id="ARBA00004245"/>
    </source>
</evidence>
<accession>A0A0V0T4X9</accession>
<protein>
    <submittedName>
        <fullName evidence="10">Bardet-Biedl syndrome 5-like protein</fullName>
    </submittedName>
</protein>
<dbReference type="GO" id="GO:0034464">
    <property type="term" value="C:BBSome"/>
    <property type="evidence" value="ECO:0007669"/>
    <property type="project" value="InterPro"/>
</dbReference>
<keyword evidence="11" id="KW-1185">Reference proteome</keyword>
<evidence type="ECO:0000256" key="4">
    <source>
        <dbReference type="ARBA" id="ARBA00022490"/>
    </source>
</evidence>
<organism evidence="10 11">
    <name type="scientific">Trichinella murrelli</name>
    <dbReference type="NCBI Taxonomy" id="144512"/>
    <lineage>
        <taxon>Eukaryota</taxon>
        <taxon>Metazoa</taxon>
        <taxon>Ecdysozoa</taxon>
        <taxon>Nematoda</taxon>
        <taxon>Enoplea</taxon>
        <taxon>Dorylaimia</taxon>
        <taxon>Trichinellida</taxon>
        <taxon>Trichinellidae</taxon>
        <taxon>Trichinella</taxon>
    </lineage>
</organism>
<dbReference type="AlphaFoldDB" id="A0A0V0T4X9"/>
<proteinExistence type="inferred from homology"/>
<dbReference type="OrthoDB" id="5940871at2759"/>
<dbReference type="SMART" id="SM00683">
    <property type="entry name" value="DM16"/>
    <property type="match status" value="1"/>
</dbReference>
<feature type="region of interest" description="Disordered" evidence="8">
    <location>
        <begin position="41"/>
        <end position="88"/>
    </location>
</feature>
<dbReference type="GO" id="GO:0032266">
    <property type="term" value="F:phosphatidylinositol-3-phosphate binding"/>
    <property type="evidence" value="ECO:0007669"/>
    <property type="project" value="TreeGrafter"/>
</dbReference>
<dbReference type="Proteomes" id="UP000055048">
    <property type="component" value="Unassembled WGS sequence"/>
</dbReference>
<evidence type="ECO:0000256" key="1">
    <source>
        <dbReference type="ARBA" id="ARBA00004138"/>
    </source>
</evidence>
<reference evidence="10 11" key="1">
    <citation type="submission" date="2015-01" db="EMBL/GenBank/DDBJ databases">
        <title>Evolution of Trichinella species and genotypes.</title>
        <authorList>
            <person name="Korhonen P.K."/>
            <person name="Edoardo P."/>
            <person name="Giuseppe L.R."/>
            <person name="Gasser R.B."/>
        </authorList>
    </citation>
    <scope>NUCLEOTIDE SEQUENCE [LARGE SCALE GENOMIC DNA]</scope>
    <source>
        <strain evidence="10">ISS417</strain>
    </source>
</reference>
<keyword evidence="7" id="KW-0966">Cell projection</keyword>
<keyword evidence="6" id="KW-0206">Cytoskeleton</keyword>
<evidence type="ECO:0000256" key="5">
    <source>
        <dbReference type="ARBA" id="ARBA00023069"/>
    </source>
</evidence>
<dbReference type="GO" id="GO:0036064">
    <property type="term" value="C:ciliary basal body"/>
    <property type="evidence" value="ECO:0007669"/>
    <property type="project" value="TreeGrafter"/>
</dbReference>
<comment type="subcellular location">
    <subcellularLocation>
        <location evidence="1">Cell projection</location>
        <location evidence="1">Cilium</location>
    </subcellularLocation>
    <subcellularLocation>
        <location evidence="2">Cytoplasm</location>
        <location evidence="2">Cytoskeleton</location>
    </subcellularLocation>
</comment>
<evidence type="ECO:0000256" key="6">
    <source>
        <dbReference type="ARBA" id="ARBA00023212"/>
    </source>
</evidence>
<dbReference type="STRING" id="144512.A0A0V0T4X9"/>
<feature type="compositionally biased region" description="Basic residues" evidence="8">
    <location>
        <begin position="41"/>
        <end position="86"/>
    </location>
</feature>
<dbReference type="EMBL" id="JYDJ01000641">
    <property type="protein sequence ID" value="KRX34064.1"/>
    <property type="molecule type" value="Genomic_DNA"/>
</dbReference>
<dbReference type="InterPro" id="IPR006606">
    <property type="entry name" value="BBL5"/>
</dbReference>
<dbReference type="Pfam" id="PF07289">
    <property type="entry name" value="BBL5"/>
    <property type="match status" value="1"/>
</dbReference>
<feature type="non-terminal residue" evidence="10">
    <location>
        <position position="211"/>
    </location>
</feature>
<gene>
    <name evidence="10" type="primary">Bbs5</name>
    <name evidence="10" type="ORF">T05_15271</name>
</gene>
<evidence type="ECO:0000259" key="9">
    <source>
        <dbReference type="SMART" id="SM00683"/>
    </source>
</evidence>
<sequence length="211" mass="24210">MTTRNITMRLKLQKRPSAVQLDGGEAPSEIICPTCLQSLRSRSRSKSVKRKKTPGKKVARKVAQRPRSKSGRKSVRNKKRSVKKSNQKAVLIKATKSRRKRSSLKSIQNRSVIIQVEIPLKLYKAVSVYNSRDYAHASVQKNLKHYDVIREDRDVRYDVDSKQLKLRNGEFIVDKSHGIENTKANRRQKGTLIVTNLRIIWLSHASSKINL</sequence>
<name>A0A0V0T4X9_9BILA</name>
<keyword evidence="4" id="KW-0963">Cytoplasm</keyword>
<comment type="caution">
    <text evidence="10">The sequence shown here is derived from an EMBL/GenBank/DDBJ whole genome shotgun (WGS) entry which is preliminary data.</text>
</comment>
<evidence type="ECO:0000313" key="11">
    <source>
        <dbReference type="Proteomes" id="UP000055048"/>
    </source>
</evidence>
<dbReference type="PANTHER" id="PTHR21351:SF0">
    <property type="entry name" value="BARDET-BIEDL SYNDROME 5 PROTEIN"/>
    <property type="match status" value="1"/>
</dbReference>
<evidence type="ECO:0000313" key="10">
    <source>
        <dbReference type="EMBL" id="KRX34064.1"/>
    </source>
</evidence>
<keyword evidence="5" id="KW-0969">Cilium</keyword>
<dbReference type="InterPro" id="IPR014003">
    <property type="entry name" value="BBS5_PH"/>
</dbReference>